<accession>A0A560HKY7</accession>
<dbReference type="OrthoDB" id="7354607at2"/>
<organism evidence="1 2">
    <name type="scientific">Nitrospirillum amazonense</name>
    <dbReference type="NCBI Taxonomy" id="28077"/>
    <lineage>
        <taxon>Bacteria</taxon>
        <taxon>Pseudomonadati</taxon>
        <taxon>Pseudomonadota</taxon>
        <taxon>Alphaproteobacteria</taxon>
        <taxon>Rhodospirillales</taxon>
        <taxon>Azospirillaceae</taxon>
        <taxon>Nitrospirillum</taxon>
    </lineage>
</organism>
<comment type="caution">
    <text evidence="1">The sequence shown here is derived from an EMBL/GenBank/DDBJ whole genome shotgun (WGS) entry which is preliminary data.</text>
</comment>
<evidence type="ECO:0000313" key="1">
    <source>
        <dbReference type="EMBL" id="TWB46159.1"/>
    </source>
</evidence>
<dbReference type="Proteomes" id="UP000315751">
    <property type="component" value="Unassembled WGS sequence"/>
</dbReference>
<proteinExistence type="predicted"/>
<keyword evidence="2" id="KW-1185">Reference proteome</keyword>
<protein>
    <recommendedName>
        <fullName evidence="3">SpoIIAA-like protein</fullName>
    </recommendedName>
</protein>
<sequence length="158" mass="18248">MHKADYQLFPQLRLICIIYSGDVDGHEIADHISGLIQDGEVDISWNCVVDLRSFIGNVHHSSLERMSKLLNVKRRPGIFTHGLEKDRRKVAIVSYNAGQKFLINLARVYIRDYDLQHFSDMRQGFAWACGQDALPRHMMSLDWHLELATQDESPDRGR</sequence>
<dbReference type="RefSeq" id="WP_145729426.1">
    <property type="nucleotide sequence ID" value="NZ_VITR01000001.1"/>
</dbReference>
<name>A0A560HKY7_9PROT</name>
<dbReference type="AlphaFoldDB" id="A0A560HKY7"/>
<evidence type="ECO:0008006" key="3">
    <source>
        <dbReference type="Google" id="ProtNLM"/>
    </source>
</evidence>
<gene>
    <name evidence="1" type="ORF">FBZ90_101494</name>
</gene>
<dbReference type="EMBL" id="VITR01000001">
    <property type="protein sequence ID" value="TWB46159.1"/>
    <property type="molecule type" value="Genomic_DNA"/>
</dbReference>
<evidence type="ECO:0000313" key="2">
    <source>
        <dbReference type="Proteomes" id="UP000315751"/>
    </source>
</evidence>
<reference evidence="1 2" key="1">
    <citation type="submission" date="2019-06" db="EMBL/GenBank/DDBJ databases">
        <title>Genomic Encyclopedia of Type Strains, Phase IV (KMG-V): Genome sequencing to study the core and pangenomes of soil and plant-associated prokaryotes.</title>
        <authorList>
            <person name="Whitman W."/>
        </authorList>
    </citation>
    <scope>NUCLEOTIDE SEQUENCE [LARGE SCALE GENOMIC DNA]</scope>
    <source>
        <strain evidence="1 2">BR 11622</strain>
    </source>
</reference>